<dbReference type="OrthoDB" id="9806365at2"/>
<dbReference type="EMBL" id="LPUF01000005">
    <property type="protein sequence ID" value="OQK15189.1"/>
    <property type="molecule type" value="Genomic_DNA"/>
</dbReference>
<keyword evidence="11" id="KW-1185">Reference proteome</keyword>
<keyword evidence="8 9" id="KW-0472">Membrane</keyword>
<proteinExistence type="inferred from homology"/>
<dbReference type="RefSeq" id="WP_080524438.1">
    <property type="nucleotide sequence ID" value="NZ_LPUF01000005.1"/>
</dbReference>
<evidence type="ECO:0000256" key="2">
    <source>
        <dbReference type="ARBA" id="ARBA00022448"/>
    </source>
</evidence>
<evidence type="ECO:0000256" key="7">
    <source>
        <dbReference type="ARBA" id="ARBA00023010"/>
    </source>
</evidence>
<evidence type="ECO:0000256" key="5">
    <source>
        <dbReference type="ARBA" id="ARBA00022927"/>
    </source>
</evidence>
<dbReference type="AlphaFoldDB" id="A0A1V8M0X0"/>
<evidence type="ECO:0000313" key="11">
    <source>
        <dbReference type="Proteomes" id="UP000191980"/>
    </source>
</evidence>
<dbReference type="InterPro" id="IPR038379">
    <property type="entry name" value="SecE_sf"/>
</dbReference>
<dbReference type="GO" id="GO:0065002">
    <property type="term" value="P:intracellular protein transmembrane transport"/>
    <property type="evidence" value="ECO:0007669"/>
    <property type="project" value="UniProtKB-UniRule"/>
</dbReference>
<dbReference type="Proteomes" id="UP000191980">
    <property type="component" value="Unassembled WGS sequence"/>
</dbReference>
<keyword evidence="5 9" id="KW-0653">Protein transport</keyword>
<dbReference type="PANTHER" id="PTHR33910:SF1">
    <property type="entry name" value="PROTEIN TRANSLOCASE SUBUNIT SECE"/>
    <property type="match status" value="1"/>
</dbReference>
<dbReference type="GO" id="GO:0005886">
    <property type="term" value="C:plasma membrane"/>
    <property type="evidence" value="ECO:0007669"/>
    <property type="project" value="UniProtKB-UniRule"/>
</dbReference>
<accession>A0A1V8M0X0</accession>
<dbReference type="GO" id="GO:0009306">
    <property type="term" value="P:protein secretion"/>
    <property type="evidence" value="ECO:0007669"/>
    <property type="project" value="UniProtKB-UniRule"/>
</dbReference>
<keyword evidence="6 9" id="KW-1133">Transmembrane helix</keyword>
<dbReference type="GO" id="GO:0008320">
    <property type="term" value="F:protein transmembrane transporter activity"/>
    <property type="evidence" value="ECO:0007669"/>
    <property type="project" value="UniProtKB-UniRule"/>
</dbReference>
<name>A0A1V8M0X0_9GAMM</name>
<comment type="caution">
    <text evidence="9">Lacks conserved residue(s) required for the propagation of feature annotation.</text>
</comment>
<organism evidence="10 11">
    <name type="scientific">Methyloprofundus sedimenti</name>
    <dbReference type="NCBI Taxonomy" id="1420851"/>
    <lineage>
        <taxon>Bacteria</taxon>
        <taxon>Pseudomonadati</taxon>
        <taxon>Pseudomonadota</taxon>
        <taxon>Gammaproteobacteria</taxon>
        <taxon>Methylococcales</taxon>
        <taxon>Methylococcaceae</taxon>
        <taxon>Methyloprofundus</taxon>
    </lineage>
</organism>
<keyword evidence="2 9" id="KW-0813">Transport</keyword>
<reference evidence="10 11" key="1">
    <citation type="submission" date="2015-12" db="EMBL/GenBank/DDBJ databases">
        <authorList>
            <person name="Shamseldin A."/>
            <person name="Moawad H."/>
            <person name="Abd El-Rahim W.M."/>
            <person name="Sadowsky M.J."/>
        </authorList>
    </citation>
    <scope>NUCLEOTIDE SEQUENCE [LARGE SCALE GENOMIC DNA]</scope>
    <source>
        <strain evidence="10 11">WF1</strain>
    </source>
</reference>
<feature type="transmembrane region" description="Helical" evidence="9">
    <location>
        <begin position="14"/>
        <end position="34"/>
    </location>
</feature>
<comment type="subcellular location">
    <subcellularLocation>
        <location evidence="1">Membrane</location>
    </subcellularLocation>
</comment>
<evidence type="ECO:0000256" key="9">
    <source>
        <dbReference type="HAMAP-Rule" id="MF_00422"/>
    </source>
</evidence>
<evidence type="ECO:0000256" key="4">
    <source>
        <dbReference type="ARBA" id="ARBA00022692"/>
    </source>
</evidence>
<keyword evidence="4 9" id="KW-0812">Transmembrane</keyword>
<dbReference type="GO" id="GO:0043952">
    <property type="term" value="P:protein transport by the Sec complex"/>
    <property type="evidence" value="ECO:0007669"/>
    <property type="project" value="UniProtKB-UniRule"/>
</dbReference>
<dbReference type="GO" id="GO:0006605">
    <property type="term" value="P:protein targeting"/>
    <property type="evidence" value="ECO:0007669"/>
    <property type="project" value="UniProtKB-UniRule"/>
</dbReference>
<comment type="caution">
    <text evidence="10">The sequence shown here is derived from an EMBL/GenBank/DDBJ whole genome shotgun (WGS) entry which is preliminary data.</text>
</comment>
<protein>
    <recommendedName>
        <fullName evidence="9">Protein translocase subunit SecE</fullName>
    </recommendedName>
</protein>
<dbReference type="Gene3D" id="1.20.5.1030">
    <property type="entry name" value="Preprotein translocase secy subunit"/>
    <property type="match status" value="1"/>
</dbReference>
<dbReference type="STRING" id="1420851.AU255_18705"/>
<evidence type="ECO:0000256" key="1">
    <source>
        <dbReference type="ARBA" id="ARBA00004370"/>
    </source>
</evidence>
<gene>
    <name evidence="9" type="primary">secE</name>
    <name evidence="10" type="ORF">AU255_18705</name>
</gene>
<feature type="transmembrane region" description="Helical" evidence="9">
    <location>
        <begin position="40"/>
        <end position="59"/>
    </location>
</feature>
<dbReference type="InterPro" id="IPR001901">
    <property type="entry name" value="Translocase_SecE/Sec61-g"/>
</dbReference>
<comment type="similarity">
    <text evidence="9">Belongs to the SecE/SEC61-gamma family.</text>
</comment>
<comment type="subunit">
    <text evidence="9">Component of the Sec protein translocase complex. Heterotrimer consisting of SecY, SecE and SecG subunits. The heterotrimers can form oligomers, although 1 heterotrimer is thought to be able to translocate proteins. Interacts with the ribosome. Interacts with SecDF, and other proteins may be involved. Interacts with SecA.</text>
</comment>
<dbReference type="Pfam" id="PF00584">
    <property type="entry name" value="SecE"/>
    <property type="match status" value="1"/>
</dbReference>
<comment type="function">
    <text evidence="9">Essential subunit of the Sec protein translocation channel SecYEG. Clamps together the 2 halves of SecY. May contact the channel plug during translocation.</text>
</comment>
<evidence type="ECO:0000256" key="6">
    <source>
        <dbReference type="ARBA" id="ARBA00022989"/>
    </source>
</evidence>
<dbReference type="PANTHER" id="PTHR33910">
    <property type="entry name" value="PROTEIN TRANSLOCASE SUBUNIT SECE"/>
    <property type="match status" value="1"/>
</dbReference>
<dbReference type="HAMAP" id="MF_00422">
    <property type="entry name" value="SecE"/>
    <property type="match status" value="1"/>
</dbReference>
<evidence type="ECO:0000313" key="10">
    <source>
        <dbReference type="EMBL" id="OQK15189.1"/>
    </source>
</evidence>
<sequence>MNSQAKEVTYNFDVLKYILSLVLISAGVVAFYMFSDYSQLYRVLGMVAIVVVALTIMMTTQAGHHSWSFAQEARQEVRKVVWPTRNETMQTTLMVFAMVIIVGFIIWLLDTFLFWAITSLTA</sequence>
<evidence type="ECO:0000256" key="8">
    <source>
        <dbReference type="ARBA" id="ARBA00023136"/>
    </source>
</evidence>
<evidence type="ECO:0000256" key="3">
    <source>
        <dbReference type="ARBA" id="ARBA00022475"/>
    </source>
</evidence>
<keyword evidence="3 9" id="KW-1003">Cell membrane</keyword>
<dbReference type="NCBIfam" id="TIGR00964">
    <property type="entry name" value="secE_bact"/>
    <property type="match status" value="1"/>
</dbReference>
<feature type="transmembrane region" description="Helical" evidence="9">
    <location>
        <begin position="93"/>
        <end position="117"/>
    </location>
</feature>
<dbReference type="PRINTS" id="PR01650">
    <property type="entry name" value="SECETRNLCASE"/>
</dbReference>
<dbReference type="InterPro" id="IPR005807">
    <property type="entry name" value="SecE_bac"/>
</dbReference>
<keyword evidence="7 9" id="KW-0811">Translocation</keyword>